<organism evidence="9 10">
    <name type="scientific">Thermoanaerobacter thermohydrosulfuricus</name>
    <name type="common">Clostridium thermohydrosulfuricum</name>
    <dbReference type="NCBI Taxonomy" id="1516"/>
    <lineage>
        <taxon>Bacteria</taxon>
        <taxon>Bacillati</taxon>
        <taxon>Bacillota</taxon>
        <taxon>Clostridia</taxon>
        <taxon>Thermoanaerobacterales</taxon>
        <taxon>Thermoanaerobacteraceae</taxon>
        <taxon>Thermoanaerobacter</taxon>
    </lineage>
</organism>
<dbReference type="PANTHER" id="PTHR30576">
    <property type="entry name" value="COLANIC BIOSYNTHESIS UDP-GLUCOSE LIPID CARRIER TRANSFERASE"/>
    <property type="match status" value="1"/>
</dbReference>
<evidence type="ECO:0000256" key="5">
    <source>
        <dbReference type="ARBA" id="ARBA00022989"/>
    </source>
</evidence>
<reference evidence="9 10" key="1">
    <citation type="submission" date="2016-10" db="EMBL/GenBank/DDBJ databases">
        <authorList>
            <person name="de Groot N.N."/>
        </authorList>
    </citation>
    <scope>NUCLEOTIDE SEQUENCE [LARGE SCALE GENOMIC DNA]</scope>
    <source>
        <strain evidence="9 10">DSM 569</strain>
    </source>
</reference>
<feature type="transmembrane region" description="Helical" evidence="7">
    <location>
        <begin position="54"/>
        <end position="72"/>
    </location>
</feature>
<evidence type="ECO:0000256" key="3">
    <source>
        <dbReference type="ARBA" id="ARBA00022679"/>
    </source>
</evidence>
<evidence type="ECO:0000256" key="4">
    <source>
        <dbReference type="ARBA" id="ARBA00022692"/>
    </source>
</evidence>
<proteinExistence type="inferred from homology"/>
<name>A0A1G7SB67_THETY</name>
<sequence>MHTHFYKFFKLSKFIVFIADLLLIHAGFILAYIIKFGISPPIVNLQPYYELIPVITLSAIILFHVYGLYTISRRTYGDIVFSLILSLLLLQVITVASTFFIRQFAFPRSIFFIAFGVQLVLLSLWRYLVQNVRKYVHGEKKVMIIGEKEVAEKLAKKLISSSRGWFDIKYIISPQRYDEIINHINEVDAIYICNDVDENLKTRLFYDSMKFKKHLFIVPNLRDILLVKSQFVQFDDVPVISVNYPSLTSEDKLIKRLFDVIFSLIGIVVTLPLMLIIAILIKITSPGPVIYKQLRITEKGKEFNVYKFRTMVKDAEKMTGPVLATEDDPRITKVGKILRATRLDELPQLFNVLKGDMSFVGPRPERLYFVEQFEKQYPSYKYRHNVKAGITGLAQVFGKYTTDVDDKLRLDLIYITNYSLWLDIKIILLTLKTIFIKEASSGVKREMELEELLKSLNYNVYSELGITKIDK</sequence>
<dbReference type="AlphaFoldDB" id="A0A1G7SB67"/>
<comment type="subcellular location">
    <subcellularLocation>
        <location evidence="1">Membrane</location>
        <topology evidence="1">Multi-pass membrane protein</topology>
    </subcellularLocation>
</comment>
<evidence type="ECO:0000259" key="8">
    <source>
        <dbReference type="Pfam" id="PF02397"/>
    </source>
</evidence>
<keyword evidence="4 7" id="KW-0812">Transmembrane</keyword>
<dbReference type="GO" id="GO:0016780">
    <property type="term" value="F:phosphotransferase activity, for other substituted phosphate groups"/>
    <property type="evidence" value="ECO:0007669"/>
    <property type="project" value="TreeGrafter"/>
</dbReference>
<accession>A0A1G7SB67</accession>
<evidence type="ECO:0000313" key="10">
    <source>
        <dbReference type="Proteomes" id="UP000183404"/>
    </source>
</evidence>
<dbReference type="InterPro" id="IPR017475">
    <property type="entry name" value="EPS_sugar_tfrase"/>
</dbReference>
<keyword evidence="5 7" id="KW-1133">Transmembrane helix</keyword>
<evidence type="ECO:0000256" key="6">
    <source>
        <dbReference type="ARBA" id="ARBA00023136"/>
    </source>
</evidence>
<evidence type="ECO:0000256" key="1">
    <source>
        <dbReference type="ARBA" id="ARBA00004141"/>
    </source>
</evidence>
<dbReference type="InterPro" id="IPR003362">
    <property type="entry name" value="Bact_transf"/>
</dbReference>
<evidence type="ECO:0000256" key="2">
    <source>
        <dbReference type="ARBA" id="ARBA00006464"/>
    </source>
</evidence>
<feature type="transmembrane region" description="Helical" evidence="7">
    <location>
        <begin position="12"/>
        <end position="34"/>
    </location>
</feature>
<evidence type="ECO:0000313" key="9">
    <source>
        <dbReference type="EMBL" id="SDG20152.1"/>
    </source>
</evidence>
<comment type="similarity">
    <text evidence="2">Belongs to the bacterial sugar transferase family.</text>
</comment>
<feature type="domain" description="Bacterial sugar transferase" evidence="8">
    <location>
        <begin position="255"/>
        <end position="435"/>
    </location>
</feature>
<feature type="transmembrane region" description="Helical" evidence="7">
    <location>
        <begin position="110"/>
        <end position="129"/>
    </location>
</feature>
<evidence type="ECO:0000256" key="7">
    <source>
        <dbReference type="SAM" id="Phobius"/>
    </source>
</evidence>
<dbReference type="RefSeq" id="WP_074592700.1">
    <property type="nucleotide sequence ID" value="NZ_FNBS01000050.1"/>
</dbReference>
<protein>
    <submittedName>
        <fullName evidence="9">Exopolysaccharide biosynthesis polyprenyl glycosylphosphotransferase</fullName>
    </submittedName>
</protein>
<dbReference type="Pfam" id="PF02397">
    <property type="entry name" value="Bac_transf"/>
    <property type="match status" value="1"/>
</dbReference>
<dbReference type="PANTHER" id="PTHR30576:SF20">
    <property type="entry name" value="QUINOVOSAMINEPHOSPHOTRANSFERAE-RELATED"/>
    <property type="match status" value="1"/>
</dbReference>
<feature type="transmembrane region" description="Helical" evidence="7">
    <location>
        <begin position="257"/>
        <end position="281"/>
    </location>
</feature>
<dbReference type="Proteomes" id="UP000183404">
    <property type="component" value="Unassembled WGS sequence"/>
</dbReference>
<keyword evidence="6 7" id="KW-0472">Membrane</keyword>
<keyword evidence="3 9" id="KW-0808">Transferase</keyword>
<gene>
    <name evidence="9" type="ORF">SAMN04244560_01945</name>
</gene>
<dbReference type="EMBL" id="FNBS01000050">
    <property type="protein sequence ID" value="SDG20152.1"/>
    <property type="molecule type" value="Genomic_DNA"/>
</dbReference>
<dbReference type="GO" id="GO:0016020">
    <property type="term" value="C:membrane"/>
    <property type="evidence" value="ECO:0007669"/>
    <property type="project" value="UniProtKB-SubCell"/>
</dbReference>
<dbReference type="NCBIfam" id="TIGR03025">
    <property type="entry name" value="EPS_sugtrans"/>
    <property type="match status" value="1"/>
</dbReference>
<feature type="transmembrane region" description="Helical" evidence="7">
    <location>
        <begin position="79"/>
        <end position="104"/>
    </location>
</feature>